<keyword evidence="3" id="KW-1185">Reference proteome</keyword>
<feature type="region of interest" description="Disordered" evidence="1">
    <location>
        <begin position="1"/>
        <end position="144"/>
    </location>
</feature>
<sequence length="680" mass="77618">MPLNPIQKSKLANKPTPNDRAKKQSSQAEHIEAWRHDVPGPYSEFITESRKTSSRTKRSQTSGSSKEEPDWFTHIESGGYFESSHANPTRSSKPPPIKLSQELRQSYSETQDSQDPSTPPPALTFSKEQADYYDNISSETRKTYGYPVPAKAFKIPRKPLQRHQYNLGENIKVKIGKNPNFVRPQTTNTSLQANPPRPHSREKSSSSQNSHRSGPPLTPSKMNMEDLKREFSDFEHIRPREEYQKLQQTLKEIKHAQPQTVTANELRRYRSVAGSICHEPSRRSSMQFSEPSHSRPGSSRIHLPVEQFQTQGLSLEMLENQYYSLEEQDRQNKEHNQSSARSHKPRAVHTPQSPREIHRIEARPLPPTSKPHRSSEVPVHSSARSQRPRIPSTPTPIENIRQLETGYSPRIRIMSSSHQPAETPSHPSVRSYRPRAPSIPRPSENKVRLETGFPQRFPISHQPPTRPHRPPTPLTPKPPQRTVHFEERPWHPPPNTLKKPRRPPLKLPQPLSDKVKPRPPGKKTEKKRQVSGDGYHWNLFETSYSSTLRSVGILKSPMSLDFGINVLDMDNLERYKYDAKHIASISSKYTIRSSIRKPLGLQPPHHAMPEEKAHRVSKYTEDIDGPIKRPPNYALGPRPPVQHKIKRKPVPPKIIPPPVTPTIIPPPILPPVSSLRTYSA</sequence>
<reference evidence="2 3" key="1">
    <citation type="submission" date="2017-12" db="EMBL/GenBank/DDBJ databases">
        <title>Comparative genomics of Botrytis spp.</title>
        <authorList>
            <person name="Valero-Jimenez C.A."/>
            <person name="Tapia P."/>
            <person name="Veloso J."/>
            <person name="Silva-Moreno E."/>
            <person name="Staats M."/>
            <person name="Valdes J.H."/>
            <person name="Van Kan J.A.L."/>
        </authorList>
    </citation>
    <scope>NUCLEOTIDE SEQUENCE [LARGE SCALE GENOMIC DNA]</scope>
    <source>
        <strain evidence="2 3">Bh0001</strain>
    </source>
</reference>
<feature type="region of interest" description="Disordered" evidence="1">
    <location>
        <begin position="171"/>
        <end position="224"/>
    </location>
</feature>
<feature type="compositionally biased region" description="Polar residues" evidence="1">
    <location>
        <begin position="102"/>
        <end position="116"/>
    </location>
</feature>
<dbReference type="Proteomes" id="UP000297814">
    <property type="component" value="Unassembled WGS sequence"/>
</dbReference>
<feature type="compositionally biased region" description="Basic residues" evidence="1">
    <location>
        <begin position="641"/>
        <end position="650"/>
    </location>
</feature>
<dbReference type="AlphaFoldDB" id="A0A4Z1GLG4"/>
<comment type="caution">
    <text evidence="2">The sequence shown here is derived from an EMBL/GenBank/DDBJ whole genome shotgun (WGS) entry which is preliminary data.</text>
</comment>
<feature type="region of interest" description="Disordered" evidence="1">
    <location>
        <begin position="627"/>
        <end position="658"/>
    </location>
</feature>
<feature type="compositionally biased region" description="Basic and acidic residues" evidence="1">
    <location>
        <begin position="29"/>
        <end position="38"/>
    </location>
</feature>
<proteinExistence type="predicted"/>
<organism evidence="2 3">
    <name type="scientific">Botrytis hyacinthi</name>
    <dbReference type="NCBI Taxonomy" id="278943"/>
    <lineage>
        <taxon>Eukaryota</taxon>
        <taxon>Fungi</taxon>
        <taxon>Dikarya</taxon>
        <taxon>Ascomycota</taxon>
        <taxon>Pezizomycotina</taxon>
        <taxon>Leotiomycetes</taxon>
        <taxon>Helotiales</taxon>
        <taxon>Sclerotiniaceae</taxon>
        <taxon>Botrytis</taxon>
    </lineage>
</organism>
<evidence type="ECO:0000313" key="3">
    <source>
        <dbReference type="Proteomes" id="UP000297814"/>
    </source>
</evidence>
<feature type="compositionally biased region" description="Polar residues" evidence="1">
    <location>
        <begin position="183"/>
        <end position="193"/>
    </location>
</feature>
<gene>
    <name evidence="2" type="ORF">BHYA_0091g00400</name>
</gene>
<feature type="compositionally biased region" description="Polar residues" evidence="1">
    <location>
        <begin position="283"/>
        <end position="297"/>
    </location>
</feature>
<feature type="region of interest" description="Disordered" evidence="1">
    <location>
        <begin position="416"/>
        <end position="530"/>
    </location>
</feature>
<feature type="compositionally biased region" description="Basic residues" evidence="1">
    <location>
        <begin position="517"/>
        <end position="526"/>
    </location>
</feature>
<feature type="compositionally biased region" description="Basic and acidic residues" evidence="1">
    <location>
        <begin position="327"/>
        <end position="336"/>
    </location>
</feature>
<name>A0A4Z1GLG4_9HELO</name>
<protein>
    <submittedName>
        <fullName evidence="2">Uncharacterized protein</fullName>
    </submittedName>
</protein>
<feature type="region of interest" description="Disordered" evidence="1">
    <location>
        <begin position="327"/>
        <end position="402"/>
    </location>
</feature>
<evidence type="ECO:0000313" key="2">
    <source>
        <dbReference type="EMBL" id="TGO37706.1"/>
    </source>
</evidence>
<accession>A0A4Z1GLG4</accession>
<feature type="compositionally biased region" description="Pro residues" evidence="1">
    <location>
        <begin position="470"/>
        <end position="479"/>
    </location>
</feature>
<dbReference type="EMBL" id="PQXK01000091">
    <property type="protein sequence ID" value="TGO37706.1"/>
    <property type="molecule type" value="Genomic_DNA"/>
</dbReference>
<evidence type="ECO:0000256" key="1">
    <source>
        <dbReference type="SAM" id="MobiDB-lite"/>
    </source>
</evidence>
<feature type="region of interest" description="Disordered" evidence="1">
    <location>
        <begin position="276"/>
        <end position="303"/>
    </location>
</feature>
<feature type="compositionally biased region" description="Polar residues" evidence="1">
    <location>
        <begin position="416"/>
        <end position="428"/>
    </location>
</feature>